<proteinExistence type="predicted"/>
<feature type="transmembrane region" description="Helical" evidence="1">
    <location>
        <begin position="228"/>
        <end position="252"/>
    </location>
</feature>
<gene>
    <name evidence="3" type="ORF">M378DRAFT_957276</name>
</gene>
<keyword evidence="1" id="KW-0472">Membrane</keyword>
<keyword evidence="1" id="KW-1133">Transmembrane helix</keyword>
<feature type="domain" description="DUF6533" evidence="2">
    <location>
        <begin position="45"/>
        <end position="83"/>
    </location>
</feature>
<dbReference type="AlphaFoldDB" id="A0A0C2WTI6"/>
<sequence>MHYHRSSHRHHQFTAPVDIDIMTPPLEQIIYNLRLWNNLFVTSKVLLIYDFLLMFGEEVSLIWLSPWTPIKAIYLLSRYLPFIDLVVSTYYQFAPNLTVAECETGTYVTSAMYVFGMGLSEAILTFRIWLLWGKNQKLTFGLPILFFVTWATDFLVIALSTKTFSFLALPYPFNRGCALLSGDRTAVTGWVTLLFYNTVTLALVLILACCFSKLGITSHLLRRLYRDCIYYYLFLFLVSVINASVISLRVWVFADKLNSLTDENSLG</sequence>
<reference evidence="3 4" key="1">
    <citation type="submission" date="2014-04" db="EMBL/GenBank/DDBJ databases">
        <title>Evolutionary Origins and Diversification of the Mycorrhizal Mutualists.</title>
        <authorList>
            <consortium name="DOE Joint Genome Institute"/>
            <consortium name="Mycorrhizal Genomics Consortium"/>
            <person name="Kohler A."/>
            <person name="Kuo A."/>
            <person name="Nagy L.G."/>
            <person name="Floudas D."/>
            <person name="Copeland A."/>
            <person name="Barry K.W."/>
            <person name="Cichocki N."/>
            <person name="Veneault-Fourrey C."/>
            <person name="LaButti K."/>
            <person name="Lindquist E.A."/>
            <person name="Lipzen A."/>
            <person name="Lundell T."/>
            <person name="Morin E."/>
            <person name="Murat C."/>
            <person name="Riley R."/>
            <person name="Ohm R."/>
            <person name="Sun H."/>
            <person name="Tunlid A."/>
            <person name="Henrissat B."/>
            <person name="Grigoriev I.V."/>
            <person name="Hibbett D.S."/>
            <person name="Martin F."/>
        </authorList>
    </citation>
    <scope>NUCLEOTIDE SEQUENCE [LARGE SCALE GENOMIC DNA]</scope>
    <source>
        <strain evidence="3 4">Koide BX008</strain>
    </source>
</reference>
<protein>
    <recommendedName>
        <fullName evidence="2">DUF6533 domain-containing protein</fullName>
    </recommendedName>
</protein>
<feature type="transmembrane region" description="Helical" evidence="1">
    <location>
        <begin position="111"/>
        <end position="132"/>
    </location>
</feature>
<name>A0A0C2WTI6_AMAMK</name>
<evidence type="ECO:0000313" key="3">
    <source>
        <dbReference type="EMBL" id="KIL60051.1"/>
    </source>
</evidence>
<feature type="transmembrane region" description="Helical" evidence="1">
    <location>
        <begin position="72"/>
        <end position="91"/>
    </location>
</feature>
<dbReference type="InterPro" id="IPR045340">
    <property type="entry name" value="DUF6533"/>
</dbReference>
<dbReference type="EMBL" id="KN818305">
    <property type="protein sequence ID" value="KIL60051.1"/>
    <property type="molecule type" value="Genomic_DNA"/>
</dbReference>
<dbReference type="HOGENOM" id="CLU_035509_11_4_1"/>
<evidence type="ECO:0000256" key="1">
    <source>
        <dbReference type="SAM" id="Phobius"/>
    </source>
</evidence>
<accession>A0A0C2WTI6</accession>
<feature type="transmembrane region" description="Helical" evidence="1">
    <location>
        <begin position="193"/>
        <end position="216"/>
    </location>
</feature>
<dbReference type="InParanoid" id="A0A0C2WTI6"/>
<evidence type="ECO:0000313" key="4">
    <source>
        <dbReference type="Proteomes" id="UP000054549"/>
    </source>
</evidence>
<keyword evidence="1" id="KW-0812">Transmembrane</keyword>
<dbReference type="Pfam" id="PF20151">
    <property type="entry name" value="DUF6533"/>
    <property type="match status" value="1"/>
</dbReference>
<dbReference type="Proteomes" id="UP000054549">
    <property type="component" value="Unassembled WGS sequence"/>
</dbReference>
<dbReference type="OrthoDB" id="3350812at2759"/>
<feature type="transmembrane region" description="Helical" evidence="1">
    <location>
        <begin position="144"/>
        <end position="173"/>
    </location>
</feature>
<evidence type="ECO:0000259" key="2">
    <source>
        <dbReference type="Pfam" id="PF20151"/>
    </source>
</evidence>
<keyword evidence="4" id="KW-1185">Reference proteome</keyword>
<organism evidence="3 4">
    <name type="scientific">Amanita muscaria (strain Koide BX008)</name>
    <dbReference type="NCBI Taxonomy" id="946122"/>
    <lineage>
        <taxon>Eukaryota</taxon>
        <taxon>Fungi</taxon>
        <taxon>Dikarya</taxon>
        <taxon>Basidiomycota</taxon>
        <taxon>Agaricomycotina</taxon>
        <taxon>Agaricomycetes</taxon>
        <taxon>Agaricomycetidae</taxon>
        <taxon>Agaricales</taxon>
        <taxon>Pluteineae</taxon>
        <taxon>Amanitaceae</taxon>
        <taxon>Amanita</taxon>
    </lineage>
</organism>